<dbReference type="Proteomes" id="UP001500967">
    <property type="component" value="Unassembled WGS sequence"/>
</dbReference>
<comment type="caution">
    <text evidence="2">The sequence shown here is derived from an EMBL/GenBank/DDBJ whole genome shotgun (WGS) entry which is preliminary data.</text>
</comment>
<evidence type="ECO:0000259" key="1">
    <source>
        <dbReference type="Pfam" id="PF18859"/>
    </source>
</evidence>
<protein>
    <submittedName>
        <fullName evidence="2">AcVLRF1 family peptidyl-tRNA hydrolase</fullName>
    </submittedName>
</protein>
<name>A0ABN0UT61_9ACTN</name>
<dbReference type="InterPro" id="IPR042226">
    <property type="entry name" value="eFR1_2_sf"/>
</dbReference>
<keyword evidence="2" id="KW-0378">Hydrolase</keyword>
<evidence type="ECO:0000313" key="2">
    <source>
        <dbReference type="EMBL" id="GAA0260761.1"/>
    </source>
</evidence>
<organism evidence="2 3">
    <name type="scientific">Cryptosporangium japonicum</name>
    <dbReference type="NCBI Taxonomy" id="80872"/>
    <lineage>
        <taxon>Bacteria</taxon>
        <taxon>Bacillati</taxon>
        <taxon>Actinomycetota</taxon>
        <taxon>Actinomycetes</taxon>
        <taxon>Cryptosporangiales</taxon>
        <taxon>Cryptosporangiaceae</taxon>
        <taxon>Cryptosporangium</taxon>
    </lineage>
</organism>
<dbReference type="SUPFAM" id="SSF53137">
    <property type="entry name" value="Translational machinery components"/>
    <property type="match status" value="1"/>
</dbReference>
<dbReference type="NCBIfam" id="NF041024">
    <property type="entry name" value="acVLRF1_NCBI"/>
    <property type="match status" value="1"/>
</dbReference>
<feature type="domain" description="Actinobacteria/chloroflexi VLRF1 release factor" evidence="1">
    <location>
        <begin position="81"/>
        <end position="213"/>
    </location>
</feature>
<proteinExistence type="predicted"/>
<dbReference type="RefSeq" id="WP_344651609.1">
    <property type="nucleotide sequence ID" value="NZ_BAAAGX010000020.1"/>
</dbReference>
<accession>A0ABN0UT61</accession>
<dbReference type="Gene3D" id="3.30.420.60">
    <property type="entry name" value="eRF1 domain 2"/>
    <property type="match status" value="1"/>
</dbReference>
<gene>
    <name evidence="2" type="ORF">GCM10009539_52830</name>
</gene>
<dbReference type="GO" id="GO:0016787">
    <property type="term" value="F:hydrolase activity"/>
    <property type="evidence" value="ECO:0007669"/>
    <property type="project" value="UniProtKB-KW"/>
</dbReference>
<dbReference type="InterPro" id="IPR040783">
    <property type="entry name" value="VLRF1"/>
</dbReference>
<sequence>MGGKPAAGGGRWVEIPPERLERWLAGFAERHGAGRTDVEPGLVTVHGGDGAVAECHAPFPPLVIGERDPLEALVTHARLDRRVGVLLVRLGGYAAGVFAGTTLVVSKVDTRPVHGRNKAGGWSQQRFARRREGQARQLAEAAAAVAERVLLPEVGTLDAVVLGGDRAAIDATLEAGALAPLRRLAVERFLTVPDPRRTILEATPDAFRAVRIRVAP</sequence>
<reference evidence="3" key="1">
    <citation type="journal article" date="2019" name="Int. J. Syst. Evol. Microbiol.">
        <title>The Global Catalogue of Microorganisms (GCM) 10K type strain sequencing project: providing services to taxonomists for standard genome sequencing and annotation.</title>
        <authorList>
            <consortium name="The Broad Institute Genomics Platform"/>
            <consortium name="The Broad Institute Genome Sequencing Center for Infectious Disease"/>
            <person name="Wu L."/>
            <person name="Ma J."/>
        </authorList>
    </citation>
    <scope>NUCLEOTIDE SEQUENCE [LARGE SCALE GENOMIC DNA]</scope>
    <source>
        <strain evidence="3">JCM 10425</strain>
    </source>
</reference>
<dbReference type="EMBL" id="BAAAGX010000020">
    <property type="protein sequence ID" value="GAA0260761.1"/>
    <property type="molecule type" value="Genomic_DNA"/>
</dbReference>
<evidence type="ECO:0000313" key="3">
    <source>
        <dbReference type="Proteomes" id="UP001500967"/>
    </source>
</evidence>
<keyword evidence="3" id="KW-1185">Reference proteome</keyword>
<dbReference type="Pfam" id="PF18859">
    <property type="entry name" value="acVLRF1"/>
    <property type="match status" value="1"/>
</dbReference>